<feature type="domain" description="Replicative helicase loading/DNA remodeling protein DnaB N-terminal winged helix" evidence="4">
    <location>
        <begin position="8"/>
        <end position="256"/>
    </location>
</feature>
<accession>A0A4P5PMS7</accession>
<gene>
    <name evidence="5" type="primary">dnaB2</name>
    <name evidence="5" type="ORF">NRIC_24140</name>
</gene>
<name>A0A4P5PMS7_9ENTE</name>
<dbReference type="RefSeq" id="WP_146622946.1">
    <property type="nucleotide sequence ID" value="NZ_BJCC01000019.1"/>
</dbReference>
<dbReference type="SUPFAM" id="SSF158499">
    <property type="entry name" value="DnaD domain-like"/>
    <property type="match status" value="1"/>
</dbReference>
<organism evidence="5 6">
    <name type="scientific">Enterococcus florum</name>
    <dbReference type="NCBI Taxonomy" id="2480627"/>
    <lineage>
        <taxon>Bacteria</taxon>
        <taxon>Bacillati</taxon>
        <taxon>Bacillota</taxon>
        <taxon>Bacilli</taxon>
        <taxon>Lactobacillales</taxon>
        <taxon>Enterococcaceae</taxon>
        <taxon>Enterococcus</taxon>
    </lineage>
</organism>
<keyword evidence="6" id="KW-1185">Reference proteome</keyword>
<feature type="compositionally biased region" description="Basic and acidic residues" evidence="2">
    <location>
        <begin position="418"/>
        <end position="429"/>
    </location>
</feature>
<dbReference type="EMBL" id="BJCC01000019">
    <property type="protein sequence ID" value="GCF94523.1"/>
    <property type="molecule type" value="Genomic_DNA"/>
</dbReference>
<dbReference type="InterPro" id="IPR034829">
    <property type="entry name" value="DnaD-like_sf"/>
</dbReference>
<dbReference type="InterPro" id="IPR006343">
    <property type="entry name" value="DnaB/C_C"/>
</dbReference>
<dbReference type="Proteomes" id="UP000290567">
    <property type="component" value="Unassembled WGS sequence"/>
</dbReference>
<proteinExistence type="inferred from homology"/>
<comment type="similarity">
    <text evidence="1">Belongs to the DnaB/DnaD family.</text>
</comment>
<dbReference type="Pfam" id="PF07261">
    <property type="entry name" value="DnaB_2"/>
    <property type="match status" value="1"/>
</dbReference>
<evidence type="ECO:0000313" key="5">
    <source>
        <dbReference type="EMBL" id="GCF94523.1"/>
    </source>
</evidence>
<evidence type="ECO:0000256" key="2">
    <source>
        <dbReference type="SAM" id="MobiDB-lite"/>
    </source>
</evidence>
<dbReference type="Gene3D" id="1.10.10.630">
    <property type="entry name" value="DnaD domain-like"/>
    <property type="match status" value="1"/>
</dbReference>
<evidence type="ECO:0000259" key="4">
    <source>
        <dbReference type="Pfam" id="PF25888"/>
    </source>
</evidence>
<dbReference type="OrthoDB" id="2082007at2"/>
<dbReference type="InterPro" id="IPR058660">
    <property type="entry name" value="WHD_DnaB"/>
</dbReference>
<comment type="caution">
    <text evidence="5">The sequence shown here is derived from an EMBL/GenBank/DDBJ whole genome shotgun (WGS) entry which is preliminary data.</text>
</comment>
<feature type="region of interest" description="Disordered" evidence="2">
    <location>
        <begin position="392"/>
        <end position="429"/>
    </location>
</feature>
<feature type="domain" description="DnaB/C C-terminal" evidence="3">
    <location>
        <begin position="305"/>
        <end position="379"/>
    </location>
</feature>
<evidence type="ECO:0000259" key="3">
    <source>
        <dbReference type="Pfam" id="PF07261"/>
    </source>
</evidence>
<protein>
    <submittedName>
        <fullName evidence="5">Replication initiation and membrane attachment</fullName>
    </submittedName>
</protein>
<evidence type="ECO:0000256" key="1">
    <source>
        <dbReference type="ARBA" id="ARBA00093462"/>
    </source>
</evidence>
<dbReference type="AlphaFoldDB" id="A0A4P5PMS7"/>
<dbReference type="Pfam" id="PF25888">
    <property type="entry name" value="WHD_DnaB"/>
    <property type="match status" value="1"/>
</dbReference>
<sequence>MTINQLKPTTIYTVYGNPDIDRSKEQALLYLYQPIIGNDALSLFLNLKGDLTIEGVSSDLMHADLLAAMDRGLQAVLQARERLEGIGLLSVFQKNDPDLGLLVAYRVNDPLEPSAFFQDELMCYLLLERIGQRRFERLVERFRPKGYSLPGFTETTKHFLEVYRFREEGFAANTDMIEQTQDNFPKNQRAARDSDFDLIFMETQLKKMGVMIDQEAQRKLEALHLMYGLDEMDLLEYAGKAVDQQSIDFNYLRQLLRKDRSALLAKKENSNRNQSNSQRKERISLTPAERQIIDEVQRISPMTYLQAIKQQKGGFVAPSETRIIESLVDKHLFPNSVINLLINYILVVKNHSSLNQNYLNAIANDWAQKKITTPEEVMANLRQSDQKLVKKTSADRYSNNRQRQARKEKLPSHIKQPPQEKKLSPEKEAELNRKLAEYLNKEGEE</sequence>
<evidence type="ECO:0000313" key="6">
    <source>
        <dbReference type="Proteomes" id="UP000290567"/>
    </source>
</evidence>
<reference evidence="6" key="1">
    <citation type="submission" date="2019-02" db="EMBL/GenBank/DDBJ databases">
        <title>Draft genome sequence of Enterococcus sp. Gos25-1.</title>
        <authorList>
            <person name="Tanaka N."/>
            <person name="Shiwa Y."/>
            <person name="Fujita N."/>
        </authorList>
    </citation>
    <scope>NUCLEOTIDE SEQUENCE [LARGE SCALE GENOMIC DNA]</scope>
    <source>
        <strain evidence="6">Gos25-1</strain>
    </source>
</reference>